<accession>A0AAW1H5J7</accession>
<reference evidence="3" key="1">
    <citation type="submission" date="2024-03" db="EMBL/GenBank/DDBJ databases">
        <title>WGS assembly of Saponaria officinalis var. Norfolk2.</title>
        <authorList>
            <person name="Jenkins J."/>
            <person name="Shu S."/>
            <person name="Grimwood J."/>
            <person name="Barry K."/>
            <person name="Goodstein D."/>
            <person name="Schmutz J."/>
            <person name="Leebens-Mack J."/>
            <person name="Osbourn A."/>
        </authorList>
    </citation>
    <scope>NUCLEOTIDE SEQUENCE [LARGE SCALE GENOMIC DNA]</scope>
    <source>
        <strain evidence="3">JIC</strain>
    </source>
</reference>
<feature type="region of interest" description="Disordered" evidence="1">
    <location>
        <begin position="109"/>
        <end position="128"/>
    </location>
</feature>
<dbReference type="Gene3D" id="3.60.10.10">
    <property type="entry name" value="Endonuclease/exonuclease/phosphatase"/>
    <property type="match status" value="1"/>
</dbReference>
<name>A0AAW1H5J7_SAPOF</name>
<dbReference type="InterPro" id="IPR036691">
    <property type="entry name" value="Endo/exonu/phosph_ase_sf"/>
</dbReference>
<protein>
    <recommendedName>
        <fullName evidence="2">Reverse transcriptase domain-containing protein</fullName>
    </recommendedName>
</protein>
<dbReference type="EMBL" id="JBDFQZ010000012">
    <property type="protein sequence ID" value="KAK9671811.1"/>
    <property type="molecule type" value="Genomic_DNA"/>
</dbReference>
<comment type="caution">
    <text evidence="3">The sequence shown here is derived from an EMBL/GenBank/DDBJ whole genome shotgun (WGS) entry which is preliminary data.</text>
</comment>
<dbReference type="Pfam" id="PF14111">
    <property type="entry name" value="DUF4283"/>
    <property type="match status" value="1"/>
</dbReference>
<evidence type="ECO:0000313" key="3">
    <source>
        <dbReference type="EMBL" id="KAK9671811.1"/>
    </source>
</evidence>
<dbReference type="SUPFAM" id="SSF56672">
    <property type="entry name" value="DNA/RNA polymerases"/>
    <property type="match status" value="1"/>
</dbReference>
<organism evidence="3 4">
    <name type="scientific">Saponaria officinalis</name>
    <name type="common">Common soapwort</name>
    <name type="synonym">Lychnis saponaria</name>
    <dbReference type="NCBI Taxonomy" id="3572"/>
    <lineage>
        <taxon>Eukaryota</taxon>
        <taxon>Viridiplantae</taxon>
        <taxon>Streptophyta</taxon>
        <taxon>Embryophyta</taxon>
        <taxon>Tracheophyta</taxon>
        <taxon>Spermatophyta</taxon>
        <taxon>Magnoliopsida</taxon>
        <taxon>eudicotyledons</taxon>
        <taxon>Gunneridae</taxon>
        <taxon>Pentapetalae</taxon>
        <taxon>Caryophyllales</taxon>
        <taxon>Caryophyllaceae</taxon>
        <taxon>Caryophylleae</taxon>
        <taxon>Saponaria</taxon>
    </lineage>
</organism>
<keyword evidence="4" id="KW-1185">Reference proteome</keyword>
<dbReference type="InterPro" id="IPR026960">
    <property type="entry name" value="RVT-Znf"/>
</dbReference>
<proteinExistence type="predicted"/>
<evidence type="ECO:0000259" key="2">
    <source>
        <dbReference type="PROSITE" id="PS50878"/>
    </source>
</evidence>
<dbReference type="PANTHER" id="PTHR33116">
    <property type="entry name" value="REVERSE TRANSCRIPTASE ZINC-BINDING DOMAIN-CONTAINING PROTEIN-RELATED-RELATED"/>
    <property type="match status" value="1"/>
</dbReference>
<dbReference type="Proteomes" id="UP001443914">
    <property type="component" value="Unassembled WGS sequence"/>
</dbReference>
<dbReference type="PANTHER" id="PTHR33116:SF80">
    <property type="entry name" value="REVERSE TRANSCRIPTASE ZINC-BINDING DOMAIN-CONTAINING PROTEIN"/>
    <property type="match status" value="1"/>
</dbReference>
<feature type="region of interest" description="Disordered" evidence="1">
    <location>
        <begin position="1"/>
        <end position="36"/>
    </location>
</feature>
<dbReference type="SUPFAM" id="SSF56219">
    <property type="entry name" value="DNase I-like"/>
    <property type="match status" value="1"/>
</dbReference>
<dbReference type="PROSITE" id="PS50878">
    <property type="entry name" value="RT_POL"/>
    <property type="match status" value="1"/>
</dbReference>
<evidence type="ECO:0000313" key="4">
    <source>
        <dbReference type="Proteomes" id="UP001443914"/>
    </source>
</evidence>
<sequence>MRSLRPRKVRAPATSPPRRGRVAGDGASPSNPSTVNDLINRALNQVTYPVIVSDQVVTSPPVLDPPDPPVPPPVLDPPVTVSPVLDPLVPDPLVPGPPVPDPLVSDPPVVSGSASVVEPSSVPQGNSSIPHGGADPIVILVVNRPTWMDRVVNSPVGMELHLVHDISKDGEVLLDADDIKDKISYWANTLVGQFIGGRSSLSKVQDFVAKFWNHVGKPKVVYFKKGWFFFRFATAEDMALVLRGSTWSLGGHALVLKHWSPEFSKELDTVSKVPVWVTLPNLDPLFWSEKALSKIGSKIGVPLYADPVTTLKERLSFARVMIEVDVEFEWVPYYYKHCKKLGHEIENYRVLKRQTKGAVAVAVPTVAQPVVVPSIAAQATVVPSQVSAAVETLVVSSGRQSVAVTDGQPVVSSGLLSQTETEKDGFAVVTRKRGRRIMPVLNVDSANTVRLHFLEQEHEVIEFFRVNNLDVIGINETRVRSGGFSTISRRAFRNFHIIHNHVNHPNGRLWVIWKKCGLRIQALDTGSQWIHQNVSDGGSVHFLVTFVYAHNTALERVSLWDFLRGSSTSLPWLDLGDFNCVRYGTERLSVVPPNTRAMVEFNDALYGAGLDELKTHGCQFTWTNKQDDGDRKWMRLDRALVNFGWQTHFPGSYADALVAGVSDHSPIVVSAFSATSPKTRQIRFFNCWIGDEKFLPLVEDAWLHSVRGCPMYQLVSRLKLVKGKLKTLHRSGYSHISDRVAHARDQLQAFQERMRVDPMNPLILREEKELCLVFSKLRDAELSIMTDASTAYFFAKVAARRCSSTIAKVSDVSGVECSTPKDIYDAFPLDANIIQSGKCIISDAEIKSALFSIDVNKSPGPDGFTLGFFRAAWSVIQADFLRVVKTFFESGKMLKQVNFTLISLIPKGGNPSSVLDYRPISCCSIIYKTISKILTNPLKKAAFVYDRSINDNTMLAHELVKGYGRAGASPRYVIKIDIRKAFDSVSWEFLKSALPLYGFPSKFCDWIITCISSTYFSLKINGESAGFFPGKRGLRQGDPLSPLLFVLSMEVLSRIYHPKCCRVKLTHLIFADDLLVFTRDDYPSFVDYSRLVLNPAKTNVYFGGVRDDVKQLIMARTSYVDGSFPFKYLGVPLHPSRLTVHIKIKHWANTFLSYAGKDIDKMCRQFIWGYSEGQRRMVFFRWSNVCRPGAEGGFDIREILSWNKAMLVRMFWKLHSTMSVVLKGLVRARDELVCRLGNHSSAVSMLRSCCRGGKLRLGVLYDIFRNPSPHLRWAKATLDALIAQRHQIITQMAIQAGLPTIDNLIKRGLHLVNRCVLCKCDCENAQHLFFGCVFSKEVMQQVFLWQHITRRPRGIRYELNRSLVCGRSVWRRKWARCVITSGVYFLWQERNFRIFRGVERSIGQLVLLIKYHVSLRLCANVHGDIADEIMAHL</sequence>
<dbReference type="InterPro" id="IPR000477">
    <property type="entry name" value="RT_dom"/>
</dbReference>
<dbReference type="CDD" id="cd01650">
    <property type="entry name" value="RT_nLTR_like"/>
    <property type="match status" value="1"/>
</dbReference>
<dbReference type="InterPro" id="IPR025558">
    <property type="entry name" value="DUF4283"/>
</dbReference>
<gene>
    <name evidence="3" type="ORF">RND81_12G056000</name>
</gene>
<evidence type="ECO:0000256" key="1">
    <source>
        <dbReference type="SAM" id="MobiDB-lite"/>
    </source>
</evidence>
<dbReference type="Pfam" id="PF13966">
    <property type="entry name" value="zf-RVT"/>
    <property type="match status" value="1"/>
</dbReference>
<feature type="domain" description="Reverse transcriptase" evidence="2">
    <location>
        <begin position="886"/>
        <end position="1133"/>
    </location>
</feature>
<dbReference type="InterPro" id="IPR043502">
    <property type="entry name" value="DNA/RNA_pol_sf"/>
</dbReference>
<dbReference type="Pfam" id="PF00078">
    <property type="entry name" value="RVT_1"/>
    <property type="match status" value="1"/>
</dbReference>
<feature type="compositionally biased region" description="Basic residues" evidence="1">
    <location>
        <begin position="1"/>
        <end position="10"/>
    </location>
</feature>